<dbReference type="AlphaFoldDB" id="A0A1N6U827"/>
<dbReference type="GO" id="GO:0003677">
    <property type="term" value="F:DNA binding"/>
    <property type="evidence" value="ECO:0007669"/>
    <property type="project" value="UniProtKB-UniRule"/>
</dbReference>
<feature type="domain" description="OmpR/PhoB-type" evidence="3">
    <location>
        <begin position="129"/>
        <end position="230"/>
    </location>
</feature>
<sequence>MKIMIYSDASDAQLFARVESDFRVPVERLTEDDFSPQAIKTNTALLDSKHNLLVIITQRKYACIMDWVLKLRAETDIPILLASDQLNSADEYIIRNAGVDDFHGSTQYDSMLCVKIRSAKRWIERLKQKNVAYNSEWTLNKQALKIVSPSQDARRISHNECKLLDLLLQKKGEVITRSEISQHVFRREWDPTDKSIDMLICKVRGRFRDHSEEQFPAIETVRGVGYMLRAS</sequence>
<dbReference type="Gene3D" id="1.10.10.10">
    <property type="entry name" value="Winged helix-like DNA-binding domain superfamily/Winged helix DNA-binding domain"/>
    <property type="match status" value="1"/>
</dbReference>
<dbReference type="SUPFAM" id="SSF46894">
    <property type="entry name" value="C-terminal effector domain of the bipartite response regulators"/>
    <property type="match status" value="1"/>
</dbReference>
<dbReference type="GO" id="GO:0006355">
    <property type="term" value="P:regulation of DNA-templated transcription"/>
    <property type="evidence" value="ECO:0007669"/>
    <property type="project" value="InterPro"/>
</dbReference>
<accession>A0A1N6U827</accession>
<reference evidence="4 5" key="1">
    <citation type="submission" date="2017-01" db="EMBL/GenBank/DDBJ databases">
        <authorList>
            <person name="Mah S.A."/>
            <person name="Swanson W.J."/>
            <person name="Moy G.W."/>
            <person name="Vacquier V.D."/>
        </authorList>
    </citation>
    <scope>NUCLEOTIDE SEQUENCE [LARGE SCALE GENOMIC DNA]</scope>
    <source>
        <strain evidence="4 5">DSM 7027</strain>
    </source>
</reference>
<proteinExistence type="predicted"/>
<evidence type="ECO:0000256" key="2">
    <source>
        <dbReference type="PROSITE-ProRule" id="PRU01091"/>
    </source>
</evidence>
<keyword evidence="1 2" id="KW-0238">DNA-binding</keyword>
<feature type="DNA-binding region" description="OmpR/PhoB-type" evidence="2">
    <location>
        <begin position="129"/>
        <end position="230"/>
    </location>
</feature>
<dbReference type="InterPro" id="IPR001867">
    <property type="entry name" value="OmpR/PhoB-type_DNA-bd"/>
</dbReference>
<evidence type="ECO:0000313" key="5">
    <source>
        <dbReference type="Proteomes" id="UP000186895"/>
    </source>
</evidence>
<keyword evidence="5" id="KW-1185">Reference proteome</keyword>
<evidence type="ECO:0000259" key="3">
    <source>
        <dbReference type="PROSITE" id="PS51755"/>
    </source>
</evidence>
<dbReference type="PROSITE" id="PS51755">
    <property type="entry name" value="OMPR_PHOB"/>
    <property type="match status" value="1"/>
</dbReference>
<dbReference type="CDD" id="cd00383">
    <property type="entry name" value="trans_reg_C"/>
    <property type="match status" value="1"/>
</dbReference>
<gene>
    <name evidence="4" type="ORF">SAMN05421647_106264</name>
</gene>
<dbReference type="Proteomes" id="UP000186895">
    <property type="component" value="Unassembled WGS sequence"/>
</dbReference>
<dbReference type="eggNOG" id="COG0745">
    <property type="taxonomic scope" value="Bacteria"/>
</dbReference>
<organism evidence="4 5">
    <name type="scientific">Marinobacterium stanieri</name>
    <dbReference type="NCBI Taxonomy" id="49186"/>
    <lineage>
        <taxon>Bacteria</taxon>
        <taxon>Pseudomonadati</taxon>
        <taxon>Pseudomonadota</taxon>
        <taxon>Gammaproteobacteria</taxon>
        <taxon>Oceanospirillales</taxon>
        <taxon>Oceanospirillaceae</taxon>
        <taxon>Marinobacterium</taxon>
    </lineage>
</organism>
<evidence type="ECO:0000313" key="4">
    <source>
        <dbReference type="EMBL" id="SIQ61724.1"/>
    </source>
</evidence>
<dbReference type="EMBL" id="FTMN01000006">
    <property type="protein sequence ID" value="SIQ61724.1"/>
    <property type="molecule type" value="Genomic_DNA"/>
</dbReference>
<name>A0A1N6U827_9GAMM</name>
<dbReference type="InterPro" id="IPR036388">
    <property type="entry name" value="WH-like_DNA-bd_sf"/>
</dbReference>
<dbReference type="STRING" id="49186.SAMN05421647_106264"/>
<dbReference type="GO" id="GO:0000160">
    <property type="term" value="P:phosphorelay signal transduction system"/>
    <property type="evidence" value="ECO:0007669"/>
    <property type="project" value="InterPro"/>
</dbReference>
<dbReference type="Pfam" id="PF00486">
    <property type="entry name" value="Trans_reg_C"/>
    <property type="match status" value="1"/>
</dbReference>
<dbReference type="InterPro" id="IPR016032">
    <property type="entry name" value="Sig_transdc_resp-reg_C-effctor"/>
</dbReference>
<protein>
    <submittedName>
        <fullName evidence="4">DNA-binding response regulator, OmpR family, contains REC and winged-helix (WHTH) domain</fullName>
    </submittedName>
</protein>
<dbReference type="RefSeq" id="WP_076463626.1">
    <property type="nucleotide sequence ID" value="NZ_FTMN01000006.1"/>
</dbReference>
<dbReference type="SMART" id="SM00862">
    <property type="entry name" value="Trans_reg_C"/>
    <property type="match status" value="1"/>
</dbReference>
<evidence type="ECO:0000256" key="1">
    <source>
        <dbReference type="ARBA" id="ARBA00023125"/>
    </source>
</evidence>